<accession>A0A160NT18</accession>
<gene>
    <name evidence="2" type="ORF">SLA_0613</name>
</gene>
<feature type="transmembrane region" description="Helical" evidence="1">
    <location>
        <begin position="12"/>
        <end position="36"/>
    </location>
</feature>
<reference evidence="2 3" key="1">
    <citation type="journal article" date="2016" name="Genome Announc.">
        <title>Complete Genome Sequence of Thiostrepton-Producing Streptomyces laurentii ATCC 31255.</title>
        <authorList>
            <person name="Doi K."/>
            <person name="Fujino Y."/>
            <person name="Nagayoshi Y."/>
            <person name="Ohshima T."/>
            <person name="Ogata S."/>
        </authorList>
    </citation>
    <scope>NUCLEOTIDE SEQUENCE [LARGE SCALE GENOMIC DNA]</scope>
    <source>
        <strain evidence="2 3">ATCC 31255</strain>
    </source>
</reference>
<keyword evidence="1" id="KW-0472">Membrane</keyword>
<feature type="transmembrane region" description="Helical" evidence="1">
    <location>
        <begin position="100"/>
        <end position="122"/>
    </location>
</feature>
<evidence type="ECO:0000256" key="1">
    <source>
        <dbReference type="SAM" id="Phobius"/>
    </source>
</evidence>
<protein>
    <submittedName>
        <fullName evidence="2">Uncharacterized protein</fullName>
    </submittedName>
</protein>
<organism evidence="2 3">
    <name type="scientific">Streptomyces laurentii</name>
    <dbReference type="NCBI Taxonomy" id="39478"/>
    <lineage>
        <taxon>Bacteria</taxon>
        <taxon>Bacillati</taxon>
        <taxon>Actinomycetota</taxon>
        <taxon>Actinomycetes</taxon>
        <taxon>Kitasatosporales</taxon>
        <taxon>Streptomycetaceae</taxon>
        <taxon>Streptomyces</taxon>
    </lineage>
</organism>
<evidence type="ECO:0000313" key="2">
    <source>
        <dbReference type="EMBL" id="BAU81567.1"/>
    </source>
</evidence>
<dbReference type="NCBIfam" id="NF041646">
    <property type="entry name" value="VC0807_fam"/>
    <property type="match status" value="1"/>
</dbReference>
<keyword evidence="1" id="KW-0812">Transmembrane</keyword>
<feature type="transmembrane region" description="Helical" evidence="1">
    <location>
        <begin position="75"/>
        <end position="94"/>
    </location>
</feature>
<dbReference type="KEGG" id="slau:SLA_0613"/>
<dbReference type="EMBL" id="AP017424">
    <property type="protein sequence ID" value="BAU81567.1"/>
    <property type="molecule type" value="Genomic_DNA"/>
</dbReference>
<name>A0A160NT18_STRLU</name>
<dbReference type="Proteomes" id="UP000217676">
    <property type="component" value="Chromosome"/>
</dbReference>
<keyword evidence="1" id="KW-1133">Transmembrane helix</keyword>
<proteinExistence type="predicted"/>
<sequence length="242" mass="25794">MSAPQPQPGVPACSRSAAAIGWVLTIGLNIFAPILTYNTLTDHGWTEFSALLLSGAWPVLDTVISLVWHRKLDEFAIVTLIFLALTAVVSLVGAHSARALIVKDSAVTGLSGAVFLGSLLASKPMMFYFGRRFATDGTPEGAAWWNGLWRFEGFRAVMRRMTVVWGVAYVVEAIVRIVLSYLLSIDTMVVVSPFLIYGTLGLLALWTIRTAKRSRADGDARMAAAAAVAESAPAAGPDPAGA</sequence>
<keyword evidence="3" id="KW-1185">Reference proteome</keyword>
<feature type="transmembrane region" description="Helical" evidence="1">
    <location>
        <begin position="189"/>
        <end position="208"/>
    </location>
</feature>
<feature type="transmembrane region" description="Helical" evidence="1">
    <location>
        <begin position="48"/>
        <end position="68"/>
    </location>
</feature>
<dbReference type="AlphaFoldDB" id="A0A160NT18"/>
<evidence type="ECO:0000313" key="3">
    <source>
        <dbReference type="Proteomes" id="UP000217676"/>
    </source>
</evidence>
<feature type="transmembrane region" description="Helical" evidence="1">
    <location>
        <begin position="163"/>
        <end position="183"/>
    </location>
</feature>